<dbReference type="PANTHER" id="PTHR21256">
    <property type="entry name" value="HISTIDINOL DEHYDROGENASE HDH"/>
    <property type="match status" value="1"/>
</dbReference>
<feature type="binding site" evidence="14 19">
    <location>
        <position position="361"/>
    </location>
    <ligand>
        <name>Zn(2+)</name>
        <dbReference type="ChEBI" id="CHEBI:29105"/>
    </ligand>
</feature>
<keyword evidence="10 14" id="KW-0560">Oxidoreductase</keyword>
<dbReference type="FunFam" id="3.40.50.1980:FF:000002">
    <property type="entry name" value="Histidinol dehydrogenase, chloroplastic"/>
    <property type="match status" value="1"/>
</dbReference>
<feature type="binding site" evidence="14 18">
    <location>
        <position position="328"/>
    </location>
    <ligand>
        <name>substrate</name>
    </ligand>
</feature>
<evidence type="ECO:0000256" key="4">
    <source>
        <dbReference type="ARBA" id="ARBA00011738"/>
    </source>
</evidence>
<evidence type="ECO:0000256" key="9">
    <source>
        <dbReference type="ARBA" id="ARBA00022833"/>
    </source>
</evidence>
<keyword evidence="7 14" id="KW-0028">Amino-acid biosynthesis</keyword>
<dbReference type="GO" id="GO:0000105">
    <property type="term" value="P:L-histidine biosynthetic process"/>
    <property type="evidence" value="ECO:0007669"/>
    <property type="project" value="UniProtKB-UniRule"/>
</dbReference>
<dbReference type="GO" id="GO:0005829">
    <property type="term" value="C:cytosol"/>
    <property type="evidence" value="ECO:0007669"/>
    <property type="project" value="TreeGrafter"/>
</dbReference>
<dbReference type="Proteomes" id="UP000298603">
    <property type="component" value="Chromosome"/>
</dbReference>
<dbReference type="Pfam" id="PF00815">
    <property type="entry name" value="Histidinol_dh"/>
    <property type="match status" value="1"/>
</dbReference>
<evidence type="ECO:0000256" key="1">
    <source>
        <dbReference type="ARBA" id="ARBA00003850"/>
    </source>
</evidence>
<evidence type="ECO:0000256" key="14">
    <source>
        <dbReference type="HAMAP-Rule" id="MF_01024"/>
    </source>
</evidence>
<proteinExistence type="inferred from homology"/>
<evidence type="ECO:0000256" key="8">
    <source>
        <dbReference type="ARBA" id="ARBA00022723"/>
    </source>
</evidence>
<feature type="binding site" evidence="14 17">
    <location>
        <position position="212"/>
    </location>
    <ligand>
        <name>NAD(+)</name>
        <dbReference type="ChEBI" id="CHEBI:57540"/>
    </ligand>
</feature>
<evidence type="ECO:0000256" key="18">
    <source>
        <dbReference type="PIRSR" id="PIRSR000099-3"/>
    </source>
</evidence>
<dbReference type="PRINTS" id="PR00083">
    <property type="entry name" value="HOLDHDRGNASE"/>
</dbReference>
<evidence type="ECO:0000256" key="2">
    <source>
        <dbReference type="ARBA" id="ARBA00004940"/>
    </source>
</evidence>
<dbReference type="InterPro" id="IPR001692">
    <property type="entry name" value="Histidinol_DH_CS"/>
</dbReference>
<dbReference type="PIRSF" id="PIRSF000099">
    <property type="entry name" value="Histidinol_dh"/>
    <property type="match status" value="1"/>
</dbReference>
<comment type="pathway">
    <text evidence="2 14 15">Amino-acid biosynthesis; L-histidine biosynthesis; L-histidine from 5-phospho-alpha-D-ribose 1-diphosphate: step 9/9.</text>
</comment>
<feature type="binding site" evidence="14 18">
    <location>
        <position position="260"/>
    </location>
    <ligand>
        <name>substrate</name>
    </ligand>
</feature>
<dbReference type="InterPro" id="IPR016161">
    <property type="entry name" value="Ald_DH/histidinol_DH"/>
</dbReference>
<comment type="subunit">
    <text evidence="4 14">Homodimer.</text>
</comment>
<dbReference type="OrthoDB" id="9805269at2"/>
<evidence type="ECO:0000313" key="21">
    <source>
        <dbReference type="EMBL" id="QCI27082.1"/>
    </source>
</evidence>
<dbReference type="SUPFAM" id="SSF53720">
    <property type="entry name" value="ALDH-like"/>
    <property type="match status" value="1"/>
</dbReference>
<dbReference type="InterPro" id="IPR012131">
    <property type="entry name" value="Hstdl_DH"/>
</dbReference>
<comment type="function">
    <text evidence="1 14 15">Catalyzes the sequential NAD-dependent oxidations of L-histidinol to L-histidinaldehyde and then to L-histidine.</text>
</comment>
<dbReference type="EMBL" id="CP032996">
    <property type="protein sequence ID" value="QCI27082.1"/>
    <property type="molecule type" value="Genomic_DNA"/>
</dbReference>
<evidence type="ECO:0000256" key="13">
    <source>
        <dbReference type="ARBA" id="ARBA00049489"/>
    </source>
</evidence>
<feature type="binding site" evidence="14 19">
    <location>
        <position position="260"/>
    </location>
    <ligand>
        <name>Zn(2+)</name>
        <dbReference type="ChEBI" id="CHEBI:29105"/>
    </ligand>
</feature>
<comment type="cofactor">
    <cofactor evidence="14 19">
        <name>Zn(2+)</name>
        <dbReference type="ChEBI" id="CHEBI:29105"/>
    </cofactor>
    <text evidence="14 19">Binds 1 zinc ion per subunit.</text>
</comment>
<dbReference type="CDD" id="cd06572">
    <property type="entry name" value="Histidinol_dh"/>
    <property type="match status" value="1"/>
</dbReference>
<gene>
    <name evidence="14 21" type="primary">hisD</name>
    <name evidence="21" type="ORF">D9V81_00395</name>
</gene>
<comment type="similarity">
    <text evidence="3 14 15 20">Belongs to the histidinol dehydrogenase family.</text>
</comment>
<dbReference type="GO" id="GO:0008270">
    <property type="term" value="F:zinc ion binding"/>
    <property type="evidence" value="ECO:0007669"/>
    <property type="project" value="UniProtKB-UniRule"/>
</dbReference>
<dbReference type="FunFam" id="3.40.50.1980:FF:000001">
    <property type="entry name" value="Histidinol dehydrogenase"/>
    <property type="match status" value="1"/>
</dbReference>
<feature type="binding site" evidence="14 17">
    <location>
        <position position="189"/>
    </location>
    <ligand>
        <name>NAD(+)</name>
        <dbReference type="ChEBI" id="CHEBI:57540"/>
    </ligand>
</feature>
<feature type="binding site" evidence="14 18">
    <location>
        <position position="415"/>
    </location>
    <ligand>
        <name>substrate</name>
    </ligand>
</feature>
<dbReference type="EC" id="1.1.1.23" evidence="5 14"/>
<dbReference type="AlphaFoldDB" id="A0A4D6YDI2"/>
<feature type="binding site" evidence="14 19">
    <location>
        <position position="263"/>
    </location>
    <ligand>
        <name>Zn(2+)</name>
        <dbReference type="ChEBI" id="CHEBI:29105"/>
    </ligand>
</feature>
<dbReference type="PANTHER" id="PTHR21256:SF2">
    <property type="entry name" value="HISTIDINE BIOSYNTHESIS TRIFUNCTIONAL PROTEIN"/>
    <property type="match status" value="1"/>
</dbReference>
<accession>A0A4D6YDI2</accession>
<dbReference type="GO" id="GO:0004399">
    <property type="term" value="F:histidinol dehydrogenase activity"/>
    <property type="evidence" value="ECO:0007669"/>
    <property type="project" value="UniProtKB-UniRule"/>
</dbReference>
<keyword evidence="22" id="KW-1185">Reference proteome</keyword>
<evidence type="ECO:0000256" key="15">
    <source>
        <dbReference type="PIRNR" id="PIRNR000099"/>
    </source>
</evidence>
<evidence type="ECO:0000256" key="20">
    <source>
        <dbReference type="RuleBase" id="RU004175"/>
    </source>
</evidence>
<evidence type="ECO:0000256" key="7">
    <source>
        <dbReference type="ARBA" id="ARBA00022605"/>
    </source>
</evidence>
<keyword evidence="11 14" id="KW-0520">NAD</keyword>
<dbReference type="UniPathway" id="UPA00031">
    <property type="reaction ID" value="UER00014"/>
</dbReference>
<comment type="catalytic activity">
    <reaction evidence="13 14 15">
        <text>L-histidinol + 2 NAD(+) + H2O = L-histidine + 2 NADH + 3 H(+)</text>
        <dbReference type="Rhea" id="RHEA:20641"/>
        <dbReference type="ChEBI" id="CHEBI:15377"/>
        <dbReference type="ChEBI" id="CHEBI:15378"/>
        <dbReference type="ChEBI" id="CHEBI:57540"/>
        <dbReference type="ChEBI" id="CHEBI:57595"/>
        <dbReference type="ChEBI" id="CHEBI:57699"/>
        <dbReference type="ChEBI" id="CHEBI:57945"/>
        <dbReference type="EC" id="1.1.1.23"/>
    </reaction>
</comment>
<dbReference type="NCBIfam" id="TIGR00069">
    <property type="entry name" value="hisD"/>
    <property type="match status" value="1"/>
</dbReference>
<dbReference type="PROSITE" id="PS00611">
    <property type="entry name" value="HISOL_DEHYDROGENASE"/>
    <property type="match status" value="1"/>
</dbReference>
<evidence type="ECO:0000256" key="6">
    <source>
        <dbReference type="ARBA" id="ARBA00016531"/>
    </source>
</evidence>
<dbReference type="InterPro" id="IPR022695">
    <property type="entry name" value="Histidinol_DH_monofunct"/>
</dbReference>
<evidence type="ECO:0000256" key="3">
    <source>
        <dbReference type="ARBA" id="ARBA00010178"/>
    </source>
</evidence>
<feature type="binding site" evidence="14 18">
    <location>
        <position position="361"/>
    </location>
    <ligand>
        <name>substrate</name>
    </ligand>
</feature>
<evidence type="ECO:0000256" key="10">
    <source>
        <dbReference type="ARBA" id="ARBA00023002"/>
    </source>
</evidence>
<dbReference type="HAMAP" id="MF_01024">
    <property type="entry name" value="HisD"/>
    <property type="match status" value="1"/>
</dbReference>
<evidence type="ECO:0000256" key="16">
    <source>
        <dbReference type="PIRSR" id="PIRSR000099-1"/>
    </source>
</evidence>
<evidence type="ECO:0000256" key="17">
    <source>
        <dbReference type="PIRSR" id="PIRSR000099-2"/>
    </source>
</evidence>
<keyword evidence="12 14" id="KW-0368">Histidine biosynthesis</keyword>
<dbReference type="Gene3D" id="1.20.5.1300">
    <property type="match status" value="1"/>
</dbReference>
<name>A0A4D6YDI2_9GAMM</name>
<feature type="binding site" evidence="14 18">
    <location>
        <position position="238"/>
    </location>
    <ligand>
        <name>substrate</name>
    </ligand>
</feature>
<feature type="active site" description="Proton acceptor" evidence="14 16">
    <location>
        <position position="328"/>
    </location>
</feature>
<evidence type="ECO:0000313" key="22">
    <source>
        <dbReference type="Proteomes" id="UP000298603"/>
    </source>
</evidence>
<feature type="binding site" evidence="14 18">
    <location>
        <position position="420"/>
    </location>
    <ligand>
        <name>substrate</name>
    </ligand>
</feature>
<feature type="binding site" evidence="14 19">
    <location>
        <position position="420"/>
    </location>
    <ligand>
        <name>Zn(2+)</name>
        <dbReference type="ChEBI" id="CHEBI:29105"/>
    </ligand>
</feature>
<dbReference type="GO" id="GO:0051287">
    <property type="term" value="F:NAD binding"/>
    <property type="evidence" value="ECO:0007669"/>
    <property type="project" value="InterPro"/>
</dbReference>
<protein>
    <recommendedName>
        <fullName evidence="6 14">Histidinol dehydrogenase</fullName>
        <shortName evidence="14 15">HDH</shortName>
        <ecNumber evidence="5 14">1.1.1.23</ecNumber>
    </recommendedName>
</protein>
<dbReference type="Gene3D" id="3.40.50.1980">
    <property type="entry name" value="Nitrogenase molybdenum iron protein domain"/>
    <property type="match status" value="2"/>
</dbReference>
<feature type="binding site" evidence="14 18">
    <location>
        <position position="263"/>
    </location>
    <ligand>
        <name>substrate</name>
    </ligand>
</feature>
<feature type="active site" description="Proton acceptor" evidence="14 16">
    <location>
        <position position="327"/>
    </location>
</feature>
<reference evidence="21 22" key="1">
    <citation type="submission" date="2018-10" db="EMBL/GenBank/DDBJ databases">
        <title>Comparative functional genomics of the obligate endosymbiont Buchnera aphidicola.</title>
        <authorList>
            <person name="Chong R.A."/>
        </authorList>
    </citation>
    <scope>NUCLEOTIDE SEQUENCE [LARGE SCALE GENOMIC DNA]</scope>
    <source>
        <strain evidence="21 22">Tma</strain>
    </source>
</reference>
<evidence type="ECO:0000256" key="19">
    <source>
        <dbReference type="PIRSR" id="PIRSR000099-4"/>
    </source>
</evidence>
<sequence>MLLYNEIIFWNDLNELQKKNILLRPKITKLDNFKKKVKNILNNVKNFGDDAILKYNKKFDNINLKQIKVSKDKINNSSYFLKNDLKNAILTAKKNIQLFHQNQKCKSLDIHTAVGIRCQQITIPIESVGLYVPAGSAPLLSTALMLAVPAHIAGCKNIVLCSPPPITNEILYISKICNIKNVFEVGGAQAIAALGFGTETVPKVNKIFGPGNMYVTEAKRQLNKSSLNVSIDMIAGPSELLIIADETSDPIFIASDILSQSEHGHDSQVIVLSDNISILKQTIFQVNQQIHNLSRKDIIFESLKNSKFILTTNLLVCTQISNIYAPEHLIIQSKYSRNIVKDIINAGSIFLGKWSPESVGDYASGTNHVLPTHGNSVFASGLSITDFQKKITIQELTPFGLKNIANVVKILSLSEKMDAHANAVIVRCNSIKDKYGK</sequence>
<evidence type="ECO:0000256" key="5">
    <source>
        <dbReference type="ARBA" id="ARBA00012965"/>
    </source>
</evidence>
<keyword evidence="8 14" id="KW-0479">Metal-binding</keyword>
<dbReference type="RefSeq" id="WP_158349348.1">
    <property type="nucleotide sequence ID" value="NZ_CP032996.1"/>
</dbReference>
<evidence type="ECO:0000256" key="12">
    <source>
        <dbReference type="ARBA" id="ARBA00023102"/>
    </source>
</evidence>
<feature type="binding site" evidence="14 17">
    <location>
        <position position="131"/>
    </location>
    <ligand>
        <name>NAD(+)</name>
        <dbReference type="ChEBI" id="CHEBI:57540"/>
    </ligand>
</feature>
<evidence type="ECO:0000256" key="11">
    <source>
        <dbReference type="ARBA" id="ARBA00023027"/>
    </source>
</evidence>
<keyword evidence="9 14" id="KW-0862">Zinc</keyword>
<organism evidence="21 22">
    <name type="scientific">Buchnera aphidicola</name>
    <name type="common">Therioaphis trifolii</name>
    <dbReference type="NCBI Taxonomy" id="1241884"/>
    <lineage>
        <taxon>Bacteria</taxon>
        <taxon>Pseudomonadati</taxon>
        <taxon>Pseudomonadota</taxon>
        <taxon>Gammaproteobacteria</taxon>
        <taxon>Enterobacterales</taxon>
        <taxon>Erwiniaceae</taxon>
        <taxon>Buchnera</taxon>
    </lineage>
</organism>